<protein>
    <submittedName>
        <fullName evidence="6">Molybdenum cofactor biosynthesis protein A</fullName>
    </submittedName>
</protein>
<dbReference type="InterPro" id="IPR023821">
    <property type="entry name" value="rSAM_TatD-assoc"/>
</dbReference>
<evidence type="ECO:0000313" key="6">
    <source>
        <dbReference type="EMBL" id="CUN67883.1"/>
    </source>
</evidence>
<evidence type="ECO:0000256" key="2">
    <source>
        <dbReference type="ARBA" id="ARBA00022723"/>
    </source>
</evidence>
<dbReference type="GeneID" id="75078361"/>
<evidence type="ECO:0000313" key="9">
    <source>
        <dbReference type="Proteomes" id="UP000095447"/>
    </source>
</evidence>
<dbReference type="EMBL" id="CZBP01000017">
    <property type="protein sequence ID" value="CUQ16582.1"/>
    <property type="molecule type" value="Genomic_DNA"/>
</dbReference>
<dbReference type="InterPro" id="IPR023822">
    <property type="entry name" value="rSAM_TatD-assoc_bac"/>
</dbReference>
<dbReference type="GO" id="GO:0046872">
    <property type="term" value="F:metal ion binding"/>
    <property type="evidence" value="ECO:0007669"/>
    <property type="project" value="UniProtKB-KW"/>
</dbReference>
<evidence type="ECO:0000313" key="8">
    <source>
        <dbReference type="EMBL" id="CUQ16582.1"/>
    </source>
</evidence>
<dbReference type="RefSeq" id="WP_008704792.1">
    <property type="nucleotide sequence ID" value="NZ_CYZA01000008.1"/>
</dbReference>
<dbReference type="AlphaFoldDB" id="A0A173YWN4"/>
<dbReference type="NCBIfam" id="TIGR04038">
    <property type="entry name" value="tatD_link_rSAM"/>
    <property type="match status" value="1"/>
</dbReference>
<gene>
    <name evidence="7" type="ORF">ERS852395_01801</name>
    <name evidence="6" type="ORF">ERS852476_00780</name>
    <name evidence="8" type="ORF">ERS852569_02242</name>
</gene>
<reference evidence="9 10" key="1">
    <citation type="submission" date="2015-09" db="EMBL/GenBank/DDBJ databases">
        <authorList>
            <consortium name="Pathogen Informatics"/>
        </authorList>
    </citation>
    <scope>NUCLEOTIDE SEQUENCE [LARGE SCALE GENOMIC DNA]</scope>
    <source>
        <strain evidence="7 9">2789STDY5608838</strain>
        <strain evidence="6 10">2789STDY5834861</strain>
        <strain evidence="8 11">2789STDY5834957</strain>
    </source>
</reference>
<name>A0A173YWN4_9FIRM</name>
<keyword evidence="1" id="KW-0949">S-adenosyl-L-methionine</keyword>
<keyword evidence="4" id="KW-0411">Iron-sulfur</keyword>
<keyword evidence="3" id="KW-0408">Iron</keyword>
<dbReference type="Pfam" id="PF04055">
    <property type="entry name" value="Radical_SAM"/>
    <property type="match status" value="1"/>
</dbReference>
<feature type="domain" description="Radical SAM core" evidence="5">
    <location>
        <begin position="7"/>
        <end position="201"/>
    </location>
</feature>
<evidence type="ECO:0000259" key="5">
    <source>
        <dbReference type="PROSITE" id="PS51918"/>
    </source>
</evidence>
<dbReference type="Proteomes" id="UP000095447">
    <property type="component" value="Unassembled WGS sequence"/>
</dbReference>
<accession>A0A173YWN4</accession>
<dbReference type="Gene3D" id="3.20.20.70">
    <property type="entry name" value="Aldolase class I"/>
    <property type="match status" value="1"/>
</dbReference>
<evidence type="ECO:0000313" key="10">
    <source>
        <dbReference type="Proteomes" id="UP000095645"/>
    </source>
</evidence>
<dbReference type="EMBL" id="CYZA01000008">
    <property type="protein sequence ID" value="CUN96393.1"/>
    <property type="molecule type" value="Genomic_DNA"/>
</dbReference>
<dbReference type="SFLD" id="SFLDS00029">
    <property type="entry name" value="Radical_SAM"/>
    <property type="match status" value="1"/>
</dbReference>
<dbReference type="InterPro" id="IPR013785">
    <property type="entry name" value="Aldolase_TIM"/>
</dbReference>
<evidence type="ECO:0000256" key="1">
    <source>
        <dbReference type="ARBA" id="ARBA00022691"/>
    </source>
</evidence>
<evidence type="ECO:0000256" key="3">
    <source>
        <dbReference type="ARBA" id="ARBA00023004"/>
    </source>
</evidence>
<dbReference type="GO" id="GO:0051536">
    <property type="term" value="F:iron-sulfur cluster binding"/>
    <property type="evidence" value="ECO:0007669"/>
    <property type="project" value="UniProtKB-KW"/>
</dbReference>
<dbReference type="PANTHER" id="PTHR11228">
    <property type="entry name" value="RADICAL SAM DOMAIN PROTEIN"/>
    <property type="match status" value="1"/>
</dbReference>
<dbReference type="Proteomes" id="UP000095645">
    <property type="component" value="Unassembled WGS sequence"/>
</dbReference>
<dbReference type="Proteomes" id="UP000095762">
    <property type="component" value="Unassembled WGS sequence"/>
</dbReference>
<dbReference type="InterPro" id="IPR058240">
    <property type="entry name" value="rSAM_sf"/>
</dbReference>
<dbReference type="SFLD" id="SFLDG01067">
    <property type="entry name" value="SPASM/twitch_domain_containing"/>
    <property type="match status" value="1"/>
</dbReference>
<dbReference type="NCBIfam" id="TIGR04100">
    <property type="entry name" value="rSAM_pair_X"/>
    <property type="match status" value="1"/>
</dbReference>
<evidence type="ECO:0000313" key="7">
    <source>
        <dbReference type="EMBL" id="CUN96393.1"/>
    </source>
</evidence>
<organism evidence="6 10">
    <name type="scientific">Blautia obeum</name>
    <dbReference type="NCBI Taxonomy" id="40520"/>
    <lineage>
        <taxon>Bacteria</taxon>
        <taxon>Bacillati</taxon>
        <taxon>Bacillota</taxon>
        <taxon>Clostridia</taxon>
        <taxon>Lachnospirales</taxon>
        <taxon>Lachnospiraceae</taxon>
        <taxon>Blautia</taxon>
    </lineage>
</organism>
<dbReference type="SFLD" id="SFLDG01111">
    <property type="entry name" value="Uncharacterised_Radical_SAM_Su"/>
    <property type="match status" value="1"/>
</dbReference>
<dbReference type="GO" id="GO:0003824">
    <property type="term" value="F:catalytic activity"/>
    <property type="evidence" value="ECO:0007669"/>
    <property type="project" value="InterPro"/>
</dbReference>
<evidence type="ECO:0000256" key="4">
    <source>
        <dbReference type="ARBA" id="ARBA00023014"/>
    </source>
</evidence>
<dbReference type="InterPro" id="IPR007197">
    <property type="entry name" value="rSAM"/>
</dbReference>
<evidence type="ECO:0000313" key="11">
    <source>
        <dbReference type="Proteomes" id="UP000095762"/>
    </source>
</evidence>
<dbReference type="PROSITE" id="PS51918">
    <property type="entry name" value="RADICAL_SAM"/>
    <property type="match status" value="1"/>
</dbReference>
<dbReference type="EMBL" id="CYZP01000005">
    <property type="protein sequence ID" value="CUN67883.1"/>
    <property type="molecule type" value="Genomic_DNA"/>
</dbReference>
<keyword evidence="2" id="KW-0479">Metal-binding</keyword>
<dbReference type="CDD" id="cd01335">
    <property type="entry name" value="Radical_SAM"/>
    <property type="match status" value="1"/>
</dbReference>
<proteinExistence type="predicted"/>
<dbReference type="SUPFAM" id="SSF102114">
    <property type="entry name" value="Radical SAM enzymes"/>
    <property type="match status" value="1"/>
</dbReference>
<dbReference type="InterPro" id="IPR050377">
    <property type="entry name" value="Radical_SAM_PqqE_MftC-like"/>
</dbReference>
<dbReference type="PANTHER" id="PTHR11228:SF7">
    <property type="entry name" value="PQQA PEPTIDE CYCLASE"/>
    <property type="match status" value="1"/>
</dbReference>
<sequence length="201" mass="23133">MTTDIIYRYKNQVYFNITNKCPCRCTFCIRNTEDAIGEASNLWFEHEPALEEIYKAIDEFDFSDCNEVVFCGYGEPTMALENLIAVSKYIRERYPFRIRLNTNGLSDLIHKRSTAEEICQAVDSISISLNMPDAASYNEVVRPAYGEKSFDAMLKFARDCKQYLDDVRFTVVDVIGEEKVEQSKILAAQNGIPLRVRKYSP</sequence>